<evidence type="ECO:0000313" key="2">
    <source>
        <dbReference type="EMBL" id="KAG9239940.1"/>
    </source>
</evidence>
<reference evidence="2" key="1">
    <citation type="journal article" date="2021" name="IMA Fungus">
        <title>Genomic characterization of three marine fungi, including Emericellopsis atlantica sp. nov. with signatures of a generalist lifestyle and marine biomass degradation.</title>
        <authorList>
            <person name="Hagestad O.C."/>
            <person name="Hou L."/>
            <person name="Andersen J.H."/>
            <person name="Hansen E.H."/>
            <person name="Altermark B."/>
            <person name="Li C."/>
            <person name="Kuhnert E."/>
            <person name="Cox R.J."/>
            <person name="Crous P.W."/>
            <person name="Spatafora J.W."/>
            <person name="Lail K."/>
            <person name="Amirebrahimi M."/>
            <person name="Lipzen A."/>
            <person name="Pangilinan J."/>
            <person name="Andreopoulos W."/>
            <person name="Hayes R.D."/>
            <person name="Ng V."/>
            <person name="Grigoriev I.V."/>
            <person name="Jackson S.A."/>
            <person name="Sutton T.D.S."/>
            <person name="Dobson A.D.W."/>
            <person name="Rama T."/>
        </authorList>
    </citation>
    <scope>NUCLEOTIDE SEQUENCE</scope>
    <source>
        <strain evidence="2">TRa3180A</strain>
    </source>
</reference>
<accession>A0A9P8CAW4</accession>
<gene>
    <name evidence="2" type="ORF">BJ878DRAFT_546793</name>
</gene>
<feature type="signal peptide" evidence="1">
    <location>
        <begin position="1"/>
        <end position="20"/>
    </location>
</feature>
<name>A0A9P8CAW4_9HELO</name>
<feature type="chain" id="PRO_5040493961" evidence="1">
    <location>
        <begin position="21"/>
        <end position="162"/>
    </location>
</feature>
<protein>
    <submittedName>
        <fullName evidence="2">Uncharacterized protein</fullName>
    </submittedName>
</protein>
<sequence>MRFSSALLFALVSTTSIVSANPMPVKWNDKDMEAGYKFGAVACGIGAYVCNQNGMQVAQSGLVYGGFCCSAAAAAVTASQADGWIAAANKIGAKAVVAKNGVIAGGKLAVTCTIKVCQVVAAKARGQREVEGGESESLLADRPADFDVARYADLETDGDDSD</sequence>
<dbReference type="OrthoDB" id="3598238at2759"/>
<dbReference type="Proteomes" id="UP000887226">
    <property type="component" value="Unassembled WGS sequence"/>
</dbReference>
<keyword evidence="3" id="KW-1185">Reference proteome</keyword>
<dbReference type="AlphaFoldDB" id="A0A9P8CAW4"/>
<keyword evidence="1" id="KW-0732">Signal</keyword>
<organism evidence="2 3">
    <name type="scientific">Calycina marina</name>
    <dbReference type="NCBI Taxonomy" id="1763456"/>
    <lineage>
        <taxon>Eukaryota</taxon>
        <taxon>Fungi</taxon>
        <taxon>Dikarya</taxon>
        <taxon>Ascomycota</taxon>
        <taxon>Pezizomycotina</taxon>
        <taxon>Leotiomycetes</taxon>
        <taxon>Helotiales</taxon>
        <taxon>Pezizellaceae</taxon>
        <taxon>Calycina</taxon>
    </lineage>
</organism>
<evidence type="ECO:0000256" key="1">
    <source>
        <dbReference type="SAM" id="SignalP"/>
    </source>
</evidence>
<proteinExistence type="predicted"/>
<comment type="caution">
    <text evidence="2">The sequence shown here is derived from an EMBL/GenBank/DDBJ whole genome shotgun (WGS) entry which is preliminary data.</text>
</comment>
<evidence type="ECO:0000313" key="3">
    <source>
        <dbReference type="Proteomes" id="UP000887226"/>
    </source>
</evidence>
<dbReference type="EMBL" id="MU254699">
    <property type="protein sequence ID" value="KAG9239940.1"/>
    <property type="molecule type" value="Genomic_DNA"/>
</dbReference>